<keyword evidence="3" id="KW-0732">Signal</keyword>
<evidence type="ECO:0000313" key="4">
    <source>
        <dbReference type="EMBL" id="KAF5829924.1"/>
    </source>
</evidence>
<keyword evidence="5" id="KW-1185">Reference proteome</keyword>
<reference evidence="4" key="1">
    <citation type="submission" date="2017-08" db="EMBL/GenBank/DDBJ databases">
        <authorList>
            <person name="Polle J.E."/>
            <person name="Barry K."/>
            <person name="Cushman J."/>
            <person name="Schmutz J."/>
            <person name="Tran D."/>
            <person name="Hathwaick L.T."/>
            <person name="Yim W.C."/>
            <person name="Jenkins J."/>
            <person name="Mckie-Krisberg Z.M."/>
            <person name="Prochnik S."/>
            <person name="Lindquist E."/>
            <person name="Dockter R.B."/>
            <person name="Adam C."/>
            <person name="Molina H."/>
            <person name="Bunkerborg J."/>
            <person name="Jin E."/>
            <person name="Buchheim M."/>
            <person name="Magnuson J."/>
        </authorList>
    </citation>
    <scope>NUCLEOTIDE SEQUENCE</scope>
    <source>
        <strain evidence="4">CCAP 19/18</strain>
    </source>
</reference>
<evidence type="ECO:0000256" key="3">
    <source>
        <dbReference type="SAM" id="SignalP"/>
    </source>
</evidence>
<feature type="chain" id="PRO_5047126253" evidence="3">
    <location>
        <begin position="16"/>
        <end position="246"/>
    </location>
</feature>
<accession>A0ABQ7G5N3</accession>
<feature type="transmembrane region" description="Helical" evidence="2">
    <location>
        <begin position="20"/>
        <end position="37"/>
    </location>
</feature>
<keyword evidence="2" id="KW-1133">Transmembrane helix</keyword>
<dbReference type="Pfam" id="PF22978">
    <property type="entry name" value="HAD_Pex22"/>
    <property type="match status" value="1"/>
</dbReference>
<gene>
    <name evidence="4" type="ORF">DUNSADRAFT_15304</name>
</gene>
<evidence type="ECO:0000256" key="1">
    <source>
        <dbReference type="SAM" id="MobiDB-lite"/>
    </source>
</evidence>
<name>A0ABQ7G5N3_DUNSA</name>
<dbReference type="PANTHER" id="PTHR34126">
    <property type="entry name" value="PEROXISOME BIOGENESIS PROTEIN 22"/>
    <property type="match status" value="1"/>
</dbReference>
<comment type="caution">
    <text evidence="4">The sequence shown here is derived from an EMBL/GenBank/DDBJ whole genome shotgun (WGS) entry which is preliminary data.</text>
</comment>
<feature type="compositionally biased region" description="Polar residues" evidence="1">
    <location>
        <begin position="80"/>
        <end position="96"/>
    </location>
</feature>
<sequence length="246" mass="25713">MVLDFVLLLLKKALAWLHSSPNSILGIALTLGLWALFRSRNRNNNNRGNNSDGAASAPASDHPNSARGREAGDASRDVNRLQQQQEHQGASTSCDSQEGVAVAGGSGATGSPRGGDGTGVWAGGGAGKGGQLQAKLRGLRRASDVYMLAQVMDDVGQAVITGALEAAGLIGPQPTQLPPQRLLFCSTHPGKQSMVRQIEPDLHVDSDARTVEDLRRFVPQLLWVGTEGAPASGSCAASLVEFFHSS</sequence>
<feature type="region of interest" description="Disordered" evidence="1">
    <location>
        <begin position="45"/>
        <end position="127"/>
    </location>
</feature>
<keyword evidence="2" id="KW-0812">Transmembrane</keyword>
<dbReference type="Proteomes" id="UP000815325">
    <property type="component" value="Unassembled WGS sequence"/>
</dbReference>
<feature type="compositionally biased region" description="Basic and acidic residues" evidence="1">
    <location>
        <begin position="67"/>
        <end position="79"/>
    </location>
</feature>
<feature type="compositionally biased region" description="Gly residues" evidence="1">
    <location>
        <begin position="102"/>
        <end position="127"/>
    </location>
</feature>
<organism evidence="4 5">
    <name type="scientific">Dunaliella salina</name>
    <name type="common">Green alga</name>
    <name type="synonym">Protococcus salinus</name>
    <dbReference type="NCBI Taxonomy" id="3046"/>
    <lineage>
        <taxon>Eukaryota</taxon>
        <taxon>Viridiplantae</taxon>
        <taxon>Chlorophyta</taxon>
        <taxon>core chlorophytes</taxon>
        <taxon>Chlorophyceae</taxon>
        <taxon>CS clade</taxon>
        <taxon>Chlamydomonadales</taxon>
        <taxon>Dunaliellaceae</taxon>
        <taxon>Dunaliella</taxon>
    </lineage>
</organism>
<dbReference type="EMBL" id="MU070099">
    <property type="protein sequence ID" value="KAF5829924.1"/>
    <property type="molecule type" value="Genomic_DNA"/>
</dbReference>
<protein>
    <submittedName>
        <fullName evidence="4">Uncharacterized protein</fullName>
    </submittedName>
</protein>
<dbReference type="PANTHER" id="PTHR34126:SF1">
    <property type="entry name" value="PEROXISOME BIOGENESIS PROTEIN 22"/>
    <property type="match status" value="1"/>
</dbReference>
<proteinExistence type="predicted"/>
<dbReference type="InterPro" id="IPR037485">
    <property type="entry name" value="PEX22"/>
</dbReference>
<evidence type="ECO:0000256" key="2">
    <source>
        <dbReference type="SAM" id="Phobius"/>
    </source>
</evidence>
<feature type="signal peptide" evidence="3">
    <location>
        <begin position="1"/>
        <end position="15"/>
    </location>
</feature>
<keyword evidence="2" id="KW-0472">Membrane</keyword>
<evidence type="ECO:0000313" key="5">
    <source>
        <dbReference type="Proteomes" id="UP000815325"/>
    </source>
</evidence>